<dbReference type="InterPro" id="IPR015500">
    <property type="entry name" value="Peptidase_S8_subtilisin-rel"/>
</dbReference>
<proteinExistence type="inferred from homology"/>
<dbReference type="Gene3D" id="3.40.50.200">
    <property type="entry name" value="Peptidase S8/S53 domain"/>
    <property type="match status" value="2"/>
</dbReference>
<feature type="region of interest" description="Disordered" evidence="6">
    <location>
        <begin position="41"/>
        <end position="63"/>
    </location>
</feature>
<evidence type="ECO:0000313" key="9">
    <source>
        <dbReference type="Proteomes" id="UP000256970"/>
    </source>
</evidence>
<keyword evidence="3 5" id="KW-0378">Hydrolase</keyword>
<feature type="domain" description="Peptidase S8/S53" evidence="7">
    <location>
        <begin position="677"/>
        <end position="734"/>
    </location>
</feature>
<feature type="active site" description="Charge relay system" evidence="5">
    <location>
        <position position="208"/>
    </location>
</feature>
<evidence type="ECO:0000256" key="4">
    <source>
        <dbReference type="ARBA" id="ARBA00022825"/>
    </source>
</evidence>
<keyword evidence="9" id="KW-1185">Reference proteome</keyword>
<dbReference type="InterPro" id="IPR036852">
    <property type="entry name" value="Peptidase_S8/S53_dom_sf"/>
</dbReference>
<feature type="compositionally biased region" description="Low complexity" evidence="6">
    <location>
        <begin position="464"/>
        <end position="476"/>
    </location>
</feature>
<evidence type="ECO:0000256" key="1">
    <source>
        <dbReference type="ARBA" id="ARBA00011073"/>
    </source>
</evidence>
<accession>A0A383VGQ5</accession>
<reference evidence="8 9" key="1">
    <citation type="submission" date="2016-10" db="EMBL/GenBank/DDBJ databases">
        <authorList>
            <person name="Cai Z."/>
        </authorList>
    </citation>
    <scope>NUCLEOTIDE SEQUENCE [LARGE SCALE GENOMIC DNA]</scope>
</reference>
<dbReference type="InterPro" id="IPR050131">
    <property type="entry name" value="Peptidase_S8_subtilisin-like"/>
</dbReference>
<evidence type="ECO:0000256" key="5">
    <source>
        <dbReference type="PROSITE-ProRule" id="PRU01240"/>
    </source>
</evidence>
<feature type="compositionally biased region" description="Low complexity" evidence="6">
    <location>
        <begin position="41"/>
        <end position="50"/>
    </location>
</feature>
<dbReference type="PANTHER" id="PTHR43806:SF11">
    <property type="entry name" value="CEREVISIN-RELATED"/>
    <property type="match status" value="1"/>
</dbReference>
<feature type="region of interest" description="Disordered" evidence="6">
    <location>
        <begin position="457"/>
        <end position="490"/>
    </location>
</feature>
<keyword evidence="2 5" id="KW-0645">Protease</keyword>
<feature type="active site" description="Charge relay system" evidence="5">
    <location>
        <position position="245"/>
    </location>
</feature>
<keyword evidence="4 5" id="KW-0720">Serine protease</keyword>
<dbReference type="GO" id="GO:0004252">
    <property type="term" value="F:serine-type endopeptidase activity"/>
    <property type="evidence" value="ECO:0007669"/>
    <property type="project" value="UniProtKB-UniRule"/>
</dbReference>
<sequence>MGYKIISEGIGFYAITNHGTVRTTPTTAAVTQAPAAAAAAGASSQSAASHASKETPRGRKLIQQRQQQHVQALLALRGVPGVSSSEQDVRRFLHLQPSRGHSLSSAASAARRRLRAASISSMNAGAAAAASPASKLAGHWHTSSSFRPSQYDIWGNSIGDQQCASNDTQLADAAGAEVLPWGIKAIGATNETLLKAQPKGRAIVCIIDSGLARDHPEYKNFPGQLSGCQVGANCPFEWSKDIVGHGTHVAGTIGAARNGVGVIGVMPSGADIHVVRIWNDSGDVSQGQGPYATDLVLAYDNCLTYLIEQQKTDKNAKMVINMSYGSAGPLTVERLWIKRAAKRGDMLFVGSAGNNGTYLTSTVPYKSEQQLSDPGQYLSYPASYNLDEMLSVANMRCDGTIDYSSQKNKAVSIAAPGMAILSSVPREYGAVRAYITTSKALPPQMQPVDTQVYTTGIDTWNPDSSLRSTGSSSSSSRAQGTGLPKQQVRSGVGYLPNGYKEPRAVQGTAVGSSGMLRIAACNVASEIRAAAFYRPPEQQAQQPAVPACAGVKDAVCVVQLPGIIDWYHETCLAMLRCVRGGGKGLILWRNDTMATDAGGVIAGGSSDGASLYAGYEPDEYLLGTQVNCGSRCACWGDLRKKLGCMDGNCGSKAPPGIVVSARHAQALLQANATSPDLRVNVTNYEYSYRHYDGTSMSAPHVTGAAALLWRLFPSCKAADISQAIKQSAQKLPDQPQLAAGAGLLRVDLAYDWMSRNKACARS</sequence>
<dbReference type="InterPro" id="IPR000209">
    <property type="entry name" value="Peptidase_S8/S53_dom"/>
</dbReference>
<dbReference type="InterPro" id="IPR022398">
    <property type="entry name" value="Peptidase_S8_His-AS"/>
</dbReference>
<dbReference type="PANTHER" id="PTHR43806">
    <property type="entry name" value="PEPTIDASE S8"/>
    <property type="match status" value="1"/>
</dbReference>
<dbReference type="PRINTS" id="PR00723">
    <property type="entry name" value="SUBTILISIN"/>
</dbReference>
<evidence type="ECO:0000256" key="3">
    <source>
        <dbReference type="ARBA" id="ARBA00022801"/>
    </source>
</evidence>
<protein>
    <recommendedName>
        <fullName evidence="7">Peptidase S8/S53 domain-containing protein</fullName>
    </recommendedName>
</protein>
<evidence type="ECO:0000256" key="6">
    <source>
        <dbReference type="SAM" id="MobiDB-lite"/>
    </source>
</evidence>
<organism evidence="8 9">
    <name type="scientific">Tetradesmus obliquus</name>
    <name type="common">Green alga</name>
    <name type="synonym">Acutodesmus obliquus</name>
    <dbReference type="NCBI Taxonomy" id="3088"/>
    <lineage>
        <taxon>Eukaryota</taxon>
        <taxon>Viridiplantae</taxon>
        <taxon>Chlorophyta</taxon>
        <taxon>core chlorophytes</taxon>
        <taxon>Chlorophyceae</taxon>
        <taxon>CS clade</taxon>
        <taxon>Sphaeropleales</taxon>
        <taxon>Scenedesmaceae</taxon>
        <taxon>Tetradesmus</taxon>
    </lineage>
</organism>
<gene>
    <name evidence="8" type="ORF">BQ4739_LOCUS4112</name>
</gene>
<dbReference type="EMBL" id="FNXT01000331">
    <property type="protein sequence ID" value="SZX63576.1"/>
    <property type="molecule type" value="Genomic_DNA"/>
</dbReference>
<evidence type="ECO:0000313" key="8">
    <source>
        <dbReference type="EMBL" id="SZX63576.1"/>
    </source>
</evidence>
<dbReference type="InterPro" id="IPR023828">
    <property type="entry name" value="Peptidase_S8_Ser-AS"/>
</dbReference>
<dbReference type="GO" id="GO:0006508">
    <property type="term" value="P:proteolysis"/>
    <property type="evidence" value="ECO:0007669"/>
    <property type="project" value="UniProtKB-KW"/>
</dbReference>
<dbReference type="PROSITE" id="PS51892">
    <property type="entry name" value="SUBTILASE"/>
    <property type="match status" value="1"/>
</dbReference>
<dbReference type="GO" id="GO:0005615">
    <property type="term" value="C:extracellular space"/>
    <property type="evidence" value="ECO:0007669"/>
    <property type="project" value="TreeGrafter"/>
</dbReference>
<evidence type="ECO:0000259" key="7">
    <source>
        <dbReference type="Pfam" id="PF00082"/>
    </source>
</evidence>
<dbReference type="Pfam" id="PF00082">
    <property type="entry name" value="Peptidase_S8"/>
    <property type="match status" value="2"/>
</dbReference>
<dbReference type="PROSITE" id="PS00138">
    <property type="entry name" value="SUBTILASE_SER"/>
    <property type="match status" value="1"/>
</dbReference>
<dbReference type="AlphaFoldDB" id="A0A383VGQ5"/>
<name>A0A383VGQ5_TETOB</name>
<feature type="active site" description="Charge relay system" evidence="5">
    <location>
        <position position="695"/>
    </location>
</feature>
<dbReference type="SUPFAM" id="SSF52743">
    <property type="entry name" value="Subtilisin-like"/>
    <property type="match status" value="1"/>
</dbReference>
<dbReference type="PROSITE" id="PS00137">
    <property type="entry name" value="SUBTILASE_HIS"/>
    <property type="match status" value="1"/>
</dbReference>
<feature type="domain" description="Peptidase S8/S53" evidence="7">
    <location>
        <begin position="202"/>
        <end position="432"/>
    </location>
</feature>
<evidence type="ECO:0000256" key="2">
    <source>
        <dbReference type="ARBA" id="ARBA00022670"/>
    </source>
</evidence>
<comment type="similarity">
    <text evidence="1 5">Belongs to the peptidase S8 family.</text>
</comment>
<dbReference type="Proteomes" id="UP000256970">
    <property type="component" value="Unassembled WGS sequence"/>
</dbReference>